<evidence type="ECO:0000256" key="1">
    <source>
        <dbReference type="ARBA" id="ARBA00004141"/>
    </source>
</evidence>
<dbReference type="InterPro" id="IPR003663">
    <property type="entry name" value="Sugar/inositol_transpt"/>
</dbReference>
<sequence>MGTALGNFRATYVAVLCCVGSFLFAYDTGIVGGVLTLAAFQKDFNYTKAQSKSINANAVSILQAGAFFGCFVIWPITARLGRRWSMVISSAVFIVGGILQVVNTGSIACFYAGRVISGFGVGAATVLVPMYSAEMAPKNIRGQLGSGFQLFFAIGVCVSYWVNYAVQKHVEPSTKQWQIPIGLQLLPGGILGLGMILVKESPRWLVKRGRNEQALENLIWVRGGDSEEVQDEFAEIVAGIEEESRISEGVTYKELLLPSNRYRLFIAITMQLSAQLTGNTSLAYYAPQIFTSVGAGNSTALITGFFGVVKVVAVSTFCLFVVGRIGRKTAFMGGAAAMGTFMLIIAIIVAKFPPGKPGDSISHSAIAAVLMVYCESASYNLSWGPVAWIYLGEIFPTRIREIGIAVGAASQWLFNFALSQITPYAVSNIGWRTFLMFAIFNYAIIVYSFFVLRETAGKSLEEMEEVFFRGDKTLKGDNVDIDTQSSNEPGRDITKN</sequence>
<evidence type="ECO:0000256" key="2">
    <source>
        <dbReference type="ARBA" id="ARBA00010992"/>
    </source>
</evidence>
<dbReference type="PANTHER" id="PTHR48022">
    <property type="entry name" value="PLASTIDIC GLUCOSE TRANSPORTER 4"/>
    <property type="match status" value="1"/>
</dbReference>
<evidence type="ECO:0000256" key="5">
    <source>
        <dbReference type="ARBA" id="ARBA00022989"/>
    </source>
</evidence>
<dbReference type="InterPro" id="IPR020846">
    <property type="entry name" value="MFS_dom"/>
</dbReference>
<feature type="transmembrane region" description="Helical" evidence="8">
    <location>
        <begin position="361"/>
        <end position="381"/>
    </location>
</feature>
<dbReference type="InterPro" id="IPR005829">
    <property type="entry name" value="Sugar_transporter_CS"/>
</dbReference>
<keyword evidence="5 8" id="KW-1133">Transmembrane helix</keyword>
<dbReference type="OrthoDB" id="6612291at2759"/>
<feature type="transmembrane region" description="Helical" evidence="8">
    <location>
        <begin position="329"/>
        <end position="349"/>
    </location>
</feature>
<dbReference type="GO" id="GO:0005351">
    <property type="term" value="F:carbohydrate:proton symporter activity"/>
    <property type="evidence" value="ECO:0007669"/>
    <property type="project" value="TreeGrafter"/>
</dbReference>
<accession>A0A1B8GIK2</accession>
<feature type="transmembrane region" description="Helical" evidence="8">
    <location>
        <begin position="433"/>
        <end position="452"/>
    </location>
</feature>
<evidence type="ECO:0000256" key="6">
    <source>
        <dbReference type="ARBA" id="ARBA00023136"/>
    </source>
</evidence>
<evidence type="ECO:0000313" key="10">
    <source>
        <dbReference type="EMBL" id="OBT95683.1"/>
    </source>
</evidence>
<feature type="transmembrane region" description="Helical" evidence="8">
    <location>
        <begin position="111"/>
        <end position="132"/>
    </location>
</feature>
<dbReference type="RefSeq" id="XP_018129416.1">
    <property type="nucleotide sequence ID" value="XM_018275382.2"/>
</dbReference>
<feature type="transmembrane region" description="Helical" evidence="8">
    <location>
        <begin position="264"/>
        <end position="286"/>
    </location>
</feature>
<dbReference type="InterPro" id="IPR050360">
    <property type="entry name" value="MFS_Sugar_Transporters"/>
</dbReference>
<reference evidence="10 11" key="1">
    <citation type="submission" date="2016-03" db="EMBL/GenBank/DDBJ databases">
        <title>Comparative genomics of Pseudogymnoascus destructans, the fungus causing white-nose syndrome of bats.</title>
        <authorList>
            <person name="Palmer J.M."/>
            <person name="Drees K.P."/>
            <person name="Foster J.T."/>
            <person name="Lindner D.L."/>
        </authorList>
    </citation>
    <scope>NUCLEOTIDE SEQUENCE [LARGE SCALE GENOMIC DNA]</scope>
    <source>
        <strain evidence="10 11">UAMH 10579</strain>
    </source>
</reference>
<evidence type="ECO:0000256" key="7">
    <source>
        <dbReference type="RuleBase" id="RU003346"/>
    </source>
</evidence>
<dbReference type="FunFam" id="1.20.1250.20:FF:000090">
    <property type="entry name" value="MFS sugar transporter, putative"/>
    <property type="match status" value="1"/>
</dbReference>
<protein>
    <recommendedName>
        <fullName evidence="9">Major facilitator superfamily (MFS) profile domain-containing protein</fullName>
    </recommendedName>
</protein>
<dbReference type="AlphaFoldDB" id="A0A1B8GIK2"/>
<feature type="transmembrane region" description="Helical" evidence="8">
    <location>
        <begin position="402"/>
        <end position="421"/>
    </location>
</feature>
<keyword evidence="11" id="KW-1185">Reference proteome</keyword>
<dbReference type="InterPro" id="IPR036259">
    <property type="entry name" value="MFS_trans_sf"/>
</dbReference>
<evidence type="ECO:0000256" key="4">
    <source>
        <dbReference type="ARBA" id="ARBA00022692"/>
    </source>
</evidence>
<dbReference type="NCBIfam" id="TIGR00879">
    <property type="entry name" value="SP"/>
    <property type="match status" value="1"/>
</dbReference>
<dbReference type="PANTHER" id="PTHR48022:SF4">
    <property type="entry name" value="MAJOR FACILITATOR SUPERFAMILY (MFS) PROFILE DOMAIN-CONTAINING PROTEIN-RELATED"/>
    <property type="match status" value="1"/>
</dbReference>
<feature type="transmembrane region" description="Helical" evidence="8">
    <location>
        <begin position="144"/>
        <end position="162"/>
    </location>
</feature>
<evidence type="ECO:0000313" key="11">
    <source>
        <dbReference type="Proteomes" id="UP000091956"/>
    </source>
</evidence>
<dbReference type="Gene3D" id="1.20.1250.20">
    <property type="entry name" value="MFS general substrate transporter like domains"/>
    <property type="match status" value="1"/>
</dbReference>
<dbReference type="PROSITE" id="PS50850">
    <property type="entry name" value="MFS"/>
    <property type="match status" value="1"/>
</dbReference>
<dbReference type="PROSITE" id="PS00217">
    <property type="entry name" value="SUGAR_TRANSPORT_2"/>
    <property type="match status" value="1"/>
</dbReference>
<gene>
    <name evidence="10" type="ORF">VE01_05924</name>
</gene>
<feature type="transmembrane region" description="Helical" evidence="8">
    <location>
        <begin position="84"/>
        <end position="105"/>
    </location>
</feature>
<keyword evidence="4 8" id="KW-0812">Transmembrane</keyword>
<feature type="transmembrane region" description="Helical" evidence="8">
    <location>
        <begin position="177"/>
        <end position="198"/>
    </location>
</feature>
<feature type="transmembrane region" description="Helical" evidence="8">
    <location>
        <begin position="298"/>
        <end position="322"/>
    </location>
</feature>
<feature type="transmembrane region" description="Helical" evidence="8">
    <location>
        <begin position="12"/>
        <end position="38"/>
    </location>
</feature>
<name>A0A1B8GIK2_9PEZI</name>
<dbReference type="PRINTS" id="PR00171">
    <property type="entry name" value="SUGRTRNSPORT"/>
</dbReference>
<dbReference type="GeneID" id="28839310"/>
<evidence type="ECO:0000259" key="9">
    <source>
        <dbReference type="PROSITE" id="PS50850"/>
    </source>
</evidence>
<organism evidence="10 11">
    <name type="scientific">Pseudogymnoascus verrucosus</name>
    <dbReference type="NCBI Taxonomy" id="342668"/>
    <lineage>
        <taxon>Eukaryota</taxon>
        <taxon>Fungi</taxon>
        <taxon>Dikarya</taxon>
        <taxon>Ascomycota</taxon>
        <taxon>Pezizomycotina</taxon>
        <taxon>Leotiomycetes</taxon>
        <taxon>Thelebolales</taxon>
        <taxon>Thelebolaceae</taxon>
        <taxon>Pseudogymnoascus</taxon>
    </lineage>
</organism>
<dbReference type="Proteomes" id="UP000091956">
    <property type="component" value="Unassembled WGS sequence"/>
</dbReference>
<dbReference type="SUPFAM" id="SSF103473">
    <property type="entry name" value="MFS general substrate transporter"/>
    <property type="match status" value="1"/>
</dbReference>
<dbReference type="EMBL" id="KV460234">
    <property type="protein sequence ID" value="OBT95683.1"/>
    <property type="molecule type" value="Genomic_DNA"/>
</dbReference>
<dbReference type="GO" id="GO:0016020">
    <property type="term" value="C:membrane"/>
    <property type="evidence" value="ECO:0007669"/>
    <property type="project" value="UniProtKB-SubCell"/>
</dbReference>
<keyword evidence="6 8" id="KW-0472">Membrane</keyword>
<comment type="subcellular location">
    <subcellularLocation>
        <location evidence="1">Membrane</location>
        <topology evidence="1">Multi-pass membrane protein</topology>
    </subcellularLocation>
</comment>
<reference evidence="11" key="2">
    <citation type="journal article" date="2018" name="Nat. Commun.">
        <title>Extreme sensitivity to ultraviolet light in the fungal pathogen causing white-nose syndrome of bats.</title>
        <authorList>
            <person name="Palmer J.M."/>
            <person name="Drees K.P."/>
            <person name="Foster J.T."/>
            <person name="Lindner D.L."/>
        </authorList>
    </citation>
    <scope>NUCLEOTIDE SEQUENCE [LARGE SCALE GENOMIC DNA]</scope>
    <source>
        <strain evidence="11">UAMH 10579</strain>
    </source>
</reference>
<feature type="transmembrane region" description="Helical" evidence="8">
    <location>
        <begin position="58"/>
        <end position="77"/>
    </location>
</feature>
<evidence type="ECO:0000256" key="8">
    <source>
        <dbReference type="SAM" id="Phobius"/>
    </source>
</evidence>
<comment type="similarity">
    <text evidence="2 7">Belongs to the major facilitator superfamily. Sugar transporter (TC 2.A.1.1) family.</text>
</comment>
<dbReference type="Pfam" id="PF00083">
    <property type="entry name" value="Sugar_tr"/>
    <property type="match status" value="1"/>
</dbReference>
<keyword evidence="3 7" id="KW-0813">Transport</keyword>
<proteinExistence type="inferred from homology"/>
<evidence type="ECO:0000256" key="3">
    <source>
        <dbReference type="ARBA" id="ARBA00022448"/>
    </source>
</evidence>
<feature type="domain" description="Major facilitator superfamily (MFS) profile" evidence="9">
    <location>
        <begin position="13"/>
        <end position="456"/>
    </location>
</feature>
<dbReference type="InterPro" id="IPR005828">
    <property type="entry name" value="MFS_sugar_transport-like"/>
</dbReference>